<evidence type="ECO:0000313" key="3">
    <source>
        <dbReference type="Proteomes" id="UP000000763"/>
    </source>
</evidence>
<accession>Q10I65</accession>
<feature type="compositionally biased region" description="Basic residues" evidence="1">
    <location>
        <begin position="44"/>
        <end position="53"/>
    </location>
</feature>
<reference evidence="3" key="1">
    <citation type="journal article" date="2005" name="Nature">
        <title>The map-based sequence of the rice genome.</title>
        <authorList>
            <consortium name="International rice genome sequencing project (IRGSP)"/>
            <person name="Matsumoto T."/>
            <person name="Wu J."/>
            <person name="Kanamori H."/>
            <person name="Katayose Y."/>
            <person name="Fujisawa M."/>
            <person name="Namiki N."/>
            <person name="Mizuno H."/>
            <person name="Yamamoto K."/>
            <person name="Antonio B.A."/>
            <person name="Baba T."/>
            <person name="Sakata K."/>
            <person name="Nagamura Y."/>
            <person name="Aoki H."/>
            <person name="Arikawa K."/>
            <person name="Arita K."/>
            <person name="Bito T."/>
            <person name="Chiden Y."/>
            <person name="Fujitsuka N."/>
            <person name="Fukunaka R."/>
            <person name="Hamada M."/>
            <person name="Harada C."/>
            <person name="Hayashi A."/>
            <person name="Hijishita S."/>
            <person name="Honda M."/>
            <person name="Hosokawa S."/>
            <person name="Ichikawa Y."/>
            <person name="Idonuma A."/>
            <person name="Iijima M."/>
            <person name="Ikeda M."/>
            <person name="Ikeno M."/>
            <person name="Ito K."/>
            <person name="Ito S."/>
            <person name="Ito T."/>
            <person name="Ito Y."/>
            <person name="Ito Y."/>
            <person name="Iwabuchi A."/>
            <person name="Kamiya K."/>
            <person name="Karasawa W."/>
            <person name="Kurita K."/>
            <person name="Katagiri S."/>
            <person name="Kikuta A."/>
            <person name="Kobayashi H."/>
            <person name="Kobayashi N."/>
            <person name="Machita K."/>
            <person name="Maehara T."/>
            <person name="Masukawa M."/>
            <person name="Mizubayashi T."/>
            <person name="Mukai Y."/>
            <person name="Nagasaki H."/>
            <person name="Nagata Y."/>
            <person name="Naito S."/>
            <person name="Nakashima M."/>
            <person name="Nakama Y."/>
            <person name="Nakamichi Y."/>
            <person name="Nakamura M."/>
            <person name="Meguro A."/>
            <person name="Negishi M."/>
            <person name="Ohta I."/>
            <person name="Ohta T."/>
            <person name="Okamoto M."/>
            <person name="Ono N."/>
            <person name="Saji S."/>
            <person name="Sakaguchi M."/>
            <person name="Sakai K."/>
            <person name="Shibata M."/>
            <person name="Shimokawa T."/>
            <person name="Song J."/>
            <person name="Takazaki Y."/>
            <person name="Terasawa K."/>
            <person name="Tsugane M."/>
            <person name="Tsuji K."/>
            <person name="Ueda S."/>
            <person name="Waki K."/>
            <person name="Yamagata H."/>
            <person name="Yamamoto M."/>
            <person name="Yamamoto S."/>
            <person name="Yamane H."/>
            <person name="Yoshiki S."/>
            <person name="Yoshihara R."/>
            <person name="Yukawa K."/>
            <person name="Zhong H."/>
            <person name="Yano M."/>
            <person name="Yuan Q."/>
            <person name="Ouyang S."/>
            <person name="Liu J."/>
            <person name="Jones K.M."/>
            <person name="Gansberger K."/>
            <person name="Moffat K."/>
            <person name="Hill J."/>
            <person name="Bera J."/>
            <person name="Fadrosh D."/>
            <person name="Jin S."/>
            <person name="Johri S."/>
            <person name="Kim M."/>
            <person name="Overton L."/>
            <person name="Reardon M."/>
            <person name="Tsitrin T."/>
            <person name="Vuong H."/>
            <person name="Weaver B."/>
            <person name="Ciecko A."/>
            <person name="Tallon L."/>
            <person name="Jackson J."/>
            <person name="Pai G."/>
            <person name="Aken S.V."/>
            <person name="Utterback T."/>
            <person name="Reidmuller S."/>
            <person name="Feldblyum T."/>
            <person name="Hsiao J."/>
            <person name="Zismann V."/>
            <person name="Iobst S."/>
            <person name="de Vazeille A.R."/>
            <person name="Buell C.R."/>
            <person name="Ying K."/>
            <person name="Li Y."/>
            <person name="Lu T."/>
            <person name="Huang Y."/>
            <person name="Zhao Q."/>
            <person name="Feng Q."/>
            <person name="Zhang L."/>
            <person name="Zhu J."/>
            <person name="Weng Q."/>
            <person name="Mu J."/>
            <person name="Lu Y."/>
            <person name="Fan D."/>
            <person name="Liu Y."/>
            <person name="Guan J."/>
            <person name="Zhang Y."/>
            <person name="Yu S."/>
            <person name="Liu X."/>
            <person name="Zhang Y."/>
            <person name="Hong G."/>
            <person name="Han B."/>
            <person name="Choisne N."/>
            <person name="Demange N."/>
            <person name="Orjeda G."/>
            <person name="Samain S."/>
            <person name="Cattolico L."/>
            <person name="Pelletier E."/>
            <person name="Couloux A."/>
            <person name="Segurens B."/>
            <person name="Wincker P."/>
            <person name="D'Hont A."/>
            <person name="Scarpelli C."/>
            <person name="Weissenbach J."/>
            <person name="Salanoubat M."/>
            <person name="Quetier F."/>
            <person name="Yu Y."/>
            <person name="Kim H.R."/>
            <person name="Rambo T."/>
            <person name="Currie J."/>
            <person name="Collura K."/>
            <person name="Luo M."/>
            <person name="Yang T."/>
            <person name="Ammiraju J.S.S."/>
            <person name="Engler F."/>
            <person name="Soderlund C."/>
            <person name="Wing R.A."/>
            <person name="Palmer L.E."/>
            <person name="de la Bastide M."/>
            <person name="Spiegel L."/>
            <person name="Nascimento L."/>
            <person name="Zutavern T."/>
            <person name="O'Shaughnessy A."/>
            <person name="Dike S."/>
            <person name="Dedhia N."/>
            <person name="Preston R."/>
            <person name="Balija V."/>
            <person name="McCombie W.R."/>
            <person name="Chow T."/>
            <person name="Chen H."/>
            <person name="Chung M."/>
            <person name="Chen C."/>
            <person name="Shaw J."/>
            <person name="Wu H."/>
            <person name="Hsiao K."/>
            <person name="Chao Y."/>
            <person name="Chu M."/>
            <person name="Cheng C."/>
            <person name="Hour A."/>
            <person name="Lee P."/>
            <person name="Lin S."/>
            <person name="Lin Y."/>
            <person name="Liou J."/>
            <person name="Liu S."/>
            <person name="Hsing Y."/>
            <person name="Raghuvanshi S."/>
            <person name="Mohanty A."/>
            <person name="Bharti A.K."/>
            <person name="Gaur A."/>
            <person name="Gupta V."/>
            <person name="Kumar D."/>
            <person name="Ravi V."/>
            <person name="Vij S."/>
            <person name="Kapur A."/>
            <person name="Khurana P."/>
            <person name="Khurana P."/>
            <person name="Khurana J.P."/>
            <person name="Tyagi A.K."/>
            <person name="Gaikwad K."/>
            <person name="Singh A."/>
            <person name="Dalal V."/>
            <person name="Srivastava S."/>
            <person name="Dixit A."/>
            <person name="Pal A.K."/>
            <person name="Ghazi I.A."/>
            <person name="Yadav M."/>
            <person name="Pandit A."/>
            <person name="Bhargava A."/>
            <person name="Sureshbabu K."/>
            <person name="Batra K."/>
            <person name="Sharma T.R."/>
            <person name="Mohapatra T."/>
            <person name="Singh N.K."/>
            <person name="Messing J."/>
            <person name="Nelson A.B."/>
            <person name="Fuks G."/>
            <person name="Kavchok S."/>
            <person name="Keizer G."/>
            <person name="Linton E."/>
            <person name="Llaca V."/>
            <person name="Song R."/>
            <person name="Tanyolac B."/>
            <person name="Young S."/>
            <person name="Ho-Il K."/>
            <person name="Hahn J.H."/>
            <person name="Sangsakoo G."/>
            <person name="Vanavichit A."/>
            <person name="de Mattos Luiz.A.T."/>
            <person name="Zimmer P.D."/>
            <person name="Malone G."/>
            <person name="Dellagostin O."/>
            <person name="de Oliveira A.C."/>
            <person name="Bevan M."/>
            <person name="Bancroft I."/>
            <person name="Minx P."/>
            <person name="Cordum H."/>
            <person name="Wilson R."/>
            <person name="Cheng Z."/>
            <person name="Jin W."/>
            <person name="Jiang J."/>
            <person name="Leong S.A."/>
            <person name="Iwama H."/>
            <person name="Gojobori T."/>
            <person name="Itoh T."/>
            <person name="Niimura Y."/>
            <person name="Fujii Y."/>
            <person name="Habara T."/>
            <person name="Sakai H."/>
            <person name="Sato Y."/>
            <person name="Wilson G."/>
            <person name="Kumar K."/>
            <person name="McCouch S."/>
            <person name="Juretic N."/>
            <person name="Hoen D."/>
            <person name="Wright S."/>
            <person name="Bruskiewich R."/>
            <person name="Bureau T."/>
            <person name="Miyao A."/>
            <person name="Hirochika H."/>
            <person name="Nishikawa T."/>
            <person name="Kadowaki K."/>
            <person name="Sugiura M."/>
            <person name="Burr B."/>
            <person name="Sasaki T."/>
        </authorList>
    </citation>
    <scope>NUCLEOTIDE SEQUENCE [LARGE SCALE GENOMIC DNA]</scope>
    <source>
        <strain evidence="3">cv. Nipponbare</strain>
    </source>
</reference>
<feature type="region of interest" description="Disordered" evidence="1">
    <location>
        <begin position="18"/>
        <end position="62"/>
    </location>
</feature>
<name>Q10I65_ORYSJ</name>
<protein>
    <submittedName>
        <fullName evidence="2">Uncharacterized protein</fullName>
    </submittedName>
</protein>
<evidence type="ECO:0000256" key="1">
    <source>
        <dbReference type="SAM" id="MobiDB-lite"/>
    </source>
</evidence>
<dbReference type="EMBL" id="AC084767">
    <property type="protein sequence ID" value="AAX95613.1"/>
    <property type="molecule type" value="Genomic_DNA"/>
</dbReference>
<proteinExistence type="predicted"/>
<dbReference type="AlphaFoldDB" id="Q10I65"/>
<sequence>MALDHNCAGDRELGWAIRRHQHEEDDDANSPVQRTTTNDDKRRPATRLKRRRARLDGVRGAPAGFGFGRGVDGIELRKIRENSKDYN</sequence>
<organism evidence="2 3">
    <name type="scientific">Oryza sativa subsp. japonica</name>
    <name type="common">Rice</name>
    <dbReference type="NCBI Taxonomy" id="39947"/>
    <lineage>
        <taxon>Eukaryota</taxon>
        <taxon>Viridiplantae</taxon>
        <taxon>Streptophyta</taxon>
        <taxon>Embryophyta</taxon>
        <taxon>Tracheophyta</taxon>
        <taxon>Spermatophyta</taxon>
        <taxon>Magnoliopsida</taxon>
        <taxon>Liliopsida</taxon>
        <taxon>Poales</taxon>
        <taxon>Poaceae</taxon>
        <taxon>BOP clade</taxon>
        <taxon>Oryzoideae</taxon>
        <taxon>Oryzeae</taxon>
        <taxon>Oryzinae</taxon>
        <taxon>Oryza</taxon>
        <taxon>Oryza sativa</taxon>
    </lineage>
</organism>
<dbReference type="Proteomes" id="UP000000763">
    <property type="component" value="Chromosome 3"/>
</dbReference>
<evidence type="ECO:0000313" key="2">
    <source>
        <dbReference type="EMBL" id="AAX95613.1"/>
    </source>
</evidence>
<reference evidence="3" key="2">
    <citation type="journal article" date="2008" name="Nucleic Acids Res.">
        <title>The rice annotation project database (RAP-DB): 2008 update.</title>
        <authorList>
            <consortium name="The rice annotation project (RAP)"/>
        </authorList>
    </citation>
    <scope>GENOME REANNOTATION</scope>
    <source>
        <strain evidence="3">cv. Nipponbare</strain>
    </source>
</reference>